<reference evidence="3" key="2">
    <citation type="submission" date="2023-05" db="EMBL/GenBank/DDBJ databases">
        <authorList>
            <consortium name="Lawrence Berkeley National Laboratory"/>
            <person name="Steindorff A."/>
            <person name="Hensen N."/>
            <person name="Bonometti L."/>
            <person name="Westerberg I."/>
            <person name="Brannstrom I.O."/>
            <person name="Guillou S."/>
            <person name="Cros-Aarteil S."/>
            <person name="Calhoun S."/>
            <person name="Haridas S."/>
            <person name="Kuo A."/>
            <person name="Mondo S."/>
            <person name="Pangilinan J."/>
            <person name="Riley R."/>
            <person name="Labutti K."/>
            <person name="Andreopoulos B."/>
            <person name="Lipzen A."/>
            <person name="Chen C."/>
            <person name="Yanf M."/>
            <person name="Daum C."/>
            <person name="Ng V."/>
            <person name="Clum A."/>
            <person name="Ohm R."/>
            <person name="Martin F."/>
            <person name="Silar P."/>
            <person name="Natvig D."/>
            <person name="Lalanne C."/>
            <person name="Gautier V."/>
            <person name="Ament-Velasquez S.L."/>
            <person name="Kruys A."/>
            <person name="Hutchinson M.I."/>
            <person name="Powell A.J."/>
            <person name="Barry K."/>
            <person name="Miller A.N."/>
            <person name="Grigoriev I.V."/>
            <person name="Debuchy R."/>
            <person name="Gladieux P."/>
            <person name="Thoren M.H."/>
            <person name="Johannesson H."/>
        </authorList>
    </citation>
    <scope>NUCLEOTIDE SEQUENCE</scope>
    <source>
        <strain evidence="3">CBS 141.50</strain>
    </source>
</reference>
<sequence>DDIVIPIMGLTGVGKSTFISHFSNTAVVGHGLASCTSTISIHAATLDDQTIYLIDTPGFDDTTRSDTAILHEVAKWLKASYDADIQLAGIVYLHRIEDNRVGGAGTTNLRMFRELCGDEGLACVVLATTMWPRDPMMAPPEEEEDGEREKELITQPEFWGGLVEQGCQVWRQDNGLASAERILQHIVAQRRRTTLQIQEEVASGVPVRETGAGKVLKEDFERLQRQMKAMTLEMEVLRAELALQRQAAARERAAWETVVQEERKEREDERERRRKEREAEEAALKVITALEDKVRNLQEQVEETDRRQKRTSADFEKMNEKWGSEGRGWCVVM</sequence>
<dbReference type="EMBL" id="MU853620">
    <property type="protein sequence ID" value="KAK4140974.1"/>
    <property type="molecule type" value="Genomic_DNA"/>
</dbReference>
<protein>
    <submittedName>
        <fullName evidence="3">P-loop containing nucleoside triphosphate hydrolase protein</fullName>
    </submittedName>
</protein>
<accession>A0AAN6UXW3</accession>
<evidence type="ECO:0000259" key="2">
    <source>
        <dbReference type="Pfam" id="PF01926"/>
    </source>
</evidence>
<feature type="region of interest" description="Disordered" evidence="1">
    <location>
        <begin position="258"/>
        <end position="281"/>
    </location>
</feature>
<dbReference type="Pfam" id="PF01926">
    <property type="entry name" value="MMR_HSR1"/>
    <property type="match status" value="1"/>
</dbReference>
<dbReference type="InterPro" id="IPR006073">
    <property type="entry name" value="GTP-bd"/>
</dbReference>
<feature type="non-terminal residue" evidence="3">
    <location>
        <position position="1"/>
    </location>
</feature>
<dbReference type="GO" id="GO:0005525">
    <property type="term" value="F:GTP binding"/>
    <property type="evidence" value="ECO:0007669"/>
    <property type="project" value="InterPro"/>
</dbReference>
<name>A0AAN6UXW3_9PEZI</name>
<comment type="caution">
    <text evidence="3">The sequence shown here is derived from an EMBL/GenBank/DDBJ whole genome shotgun (WGS) entry which is preliminary data.</text>
</comment>
<feature type="compositionally biased region" description="Basic and acidic residues" evidence="1">
    <location>
        <begin position="303"/>
        <end position="319"/>
    </location>
</feature>
<keyword evidence="3" id="KW-0378">Hydrolase</keyword>
<evidence type="ECO:0000313" key="3">
    <source>
        <dbReference type="EMBL" id="KAK4140974.1"/>
    </source>
</evidence>
<dbReference type="CDD" id="cd00882">
    <property type="entry name" value="Ras_like_GTPase"/>
    <property type="match status" value="1"/>
</dbReference>
<dbReference type="GeneID" id="87814726"/>
<dbReference type="Gene3D" id="3.40.50.300">
    <property type="entry name" value="P-loop containing nucleotide triphosphate hydrolases"/>
    <property type="match status" value="1"/>
</dbReference>
<evidence type="ECO:0000313" key="4">
    <source>
        <dbReference type="Proteomes" id="UP001302676"/>
    </source>
</evidence>
<reference evidence="3" key="1">
    <citation type="journal article" date="2023" name="Mol. Phylogenet. Evol.">
        <title>Genome-scale phylogeny and comparative genomics of the fungal order Sordariales.</title>
        <authorList>
            <person name="Hensen N."/>
            <person name="Bonometti L."/>
            <person name="Westerberg I."/>
            <person name="Brannstrom I.O."/>
            <person name="Guillou S."/>
            <person name="Cros-Aarteil S."/>
            <person name="Calhoun S."/>
            <person name="Haridas S."/>
            <person name="Kuo A."/>
            <person name="Mondo S."/>
            <person name="Pangilinan J."/>
            <person name="Riley R."/>
            <person name="LaButti K."/>
            <person name="Andreopoulos B."/>
            <person name="Lipzen A."/>
            <person name="Chen C."/>
            <person name="Yan M."/>
            <person name="Daum C."/>
            <person name="Ng V."/>
            <person name="Clum A."/>
            <person name="Steindorff A."/>
            <person name="Ohm R.A."/>
            <person name="Martin F."/>
            <person name="Silar P."/>
            <person name="Natvig D.O."/>
            <person name="Lalanne C."/>
            <person name="Gautier V."/>
            <person name="Ament-Velasquez S.L."/>
            <person name="Kruys A."/>
            <person name="Hutchinson M.I."/>
            <person name="Powell A.J."/>
            <person name="Barry K."/>
            <person name="Miller A.N."/>
            <person name="Grigoriev I.V."/>
            <person name="Debuchy R."/>
            <person name="Gladieux P."/>
            <person name="Hiltunen Thoren M."/>
            <person name="Johannesson H."/>
        </authorList>
    </citation>
    <scope>NUCLEOTIDE SEQUENCE</scope>
    <source>
        <strain evidence="3">CBS 141.50</strain>
    </source>
</reference>
<evidence type="ECO:0000256" key="1">
    <source>
        <dbReference type="SAM" id="MobiDB-lite"/>
    </source>
</evidence>
<dbReference type="AlphaFoldDB" id="A0AAN6UXW3"/>
<dbReference type="SUPFAM" id="SSF52540">
    <property type="entry name" value="P-loop containing nucleoside triphosphate hydrolases"/>
    <property type="match status" value="1"/>
</dbReference>
<feature type="domain" description="G" evidence="2">
    <location>
        <begin position="6"/>
        <end position="82"/>
    </location>
</feature>
<proteinExistence type="predicted"/>
<gene>
    <name evidence="3" type="ORF">C8A04DRAFT_14482</name>
</gene>
<dbReference type="GO" id="GO:0016787">
    <property type="term" value="F:hydrolase activity"/>
    <property type="evidence" value="ECO:0007669"/>
    <property type="project" value="UniProtKB-KW"/>
</dbReference>
<keyword evidence="4" id="KW-1185">Reference proteome</keyword>
<dbReference type="InterPro" id="IPR027417">
    <property type="entry name" value="P-loop_NTPase"/>
</dbReference>
<dbReference type="RefSeq" id="XP_062634345.1">
    <property type="nucleotide sequence ID" value="XM_062778113.1"/>
</dbReference>
<feature type="region of interest" description="Disordered" evidence="1">
    <location>
        <begin position="298"/>
        <end position="319"/>
    </location>
</feature>
<organism evidence="3 4">
    <name type="scientific">Dichotomopilus funicola</name>
    <dbReference type="NCBI Taxonomy" id="1934379"/>
    <lineage>
        <taxon>Eukaryota</taxon>
        <taxon>Fungi</taxon>
        <taxon>Dikarya</taxon>
        <taxon>Ascomycota</taxon>
        <taxon>Pezizomycotina</taxon>
        <taxon>Sordariomycetes</taxon>
        <taxon>Sordariomycetidae</taxon>
        <taxon>Sordariales</taxon>
        <taxon>Chaetomiaceae</taxon>
        <taxon>Dichotomopilus</taxon>
    </lineage>
</organism>
<dbReference type="Proteomes" id="UP001302676">
    <property type="component" value="Unassembled WGS sequence"/>
</dbReference>